<gene>
    <name evidence="1" type="ORF">CEXT_472521</name>
</gene>
<dbReference type="Proteomes" id="UP001054945">
    <property type="component" value="Unassembled WGS sequence"/>
</dbReference>
<evidence type="ECO:0000313" key="1">
    <source>
        <dbReference type="EMBL" id="GIY75385.1"/>
    </source>
</evidence>
<reference evidence="1 2" key="1">
    <citation type="submission" date="2021-06" db="EMBL/GenBank/DDBJ databases">
        <title>Caerostris extrusa draft genome.</title>
        <authorList>
            <person name="Kono N."/>
            <person name="Arakawa K."/>
        </authorList>
    </citation>
    <scope>NUCLEOTIDE SEQUENCE [LARGE SCALE GENOMIC DNA]</scope>
</reference>
<comment type="caution">
    <text evidence="1">The sequence shown here is derived from an EMBL/GenBank/DDBJ whole genome shotgun (WGS) entry which is preliminary data.</text>
</comment>
<keyword evidence="2" id="KW-1185">Reference proteome</keyword>
<protein>
    <submittedName>
        <fullName evidence="1">Uncharacterized protein</fullName>
    </submittedName>
</protein>
<organism evidence="1 2">
    <name type="scientific">Caerostris extrusa</name>
    <name type="common">Bark spider</name>
    <name type="synonym">Caerostris bankana</name>
    <dbReference type="NCBI Taxonomy" id="172846"/>
    <lineage>
        <taxon>Eukaryota</taxon>
        <taxon>Metazoa</taxon>
        <taxon>Ecdysozoa</taxon>
        <taxon>Arthropoda</taxon>
        <taxon>Chelicerata</taxon>
        <taxon>Arachnida</taxon>
        <taxon>Araneae</taxon>
        <taxon>Araneomorphae</taxon>
        <taxon>Entelegynae</taxon>
        <taxon>Araneoidea</taxon>
        <taxon>Araneidae</taxon>
        <taxon>Caerostris</taxon>
    </lineage>
</organism>
<name>A0AAV4VY28_CAEEX</name>
<evidence type="ECO:0000313" key="2">
    <source>
        <dbReference type="Proteomes" id="UP001054945"/>
    </source>
</evidence>
<sequence>MRQAAAKIVPHTEAFKKSLGVKFQSLLPNGRSNCWLDPNAHDAVRLEAVDSMGQRLGGNEPLTDNCFSSHSCSTVRNLCAECVKSKSLVL</sequence>
<proteinExistence type="predicted"/>
<dbReference type="AlphaFoldDB" id="A0AAV4VY28"/>
<dbReference type="EMBL" id="BPLR01015332">
    <property type="protein sequence ID" value="GIY75385.1"/>
    <property type="molecule type" value="Genomic_DNA"/>
</dbReference>
<accession>A0AAV4VY28</accession>